<dbReference type="InterPro" id="IPR032359">
    <property type="entry name" value="KwaB-like"/>
</dbReference>
<evidence type="ECO:0000313" key="1">
    <source>
        <dbReference type="EMBL" id="AUG46428.1"/>
    </source>
</evidence>
<evidence type="ECO:0000313" key="2">
    <source>
        <dbReference type="Proteomes" id="UP000242917"/>
    </source>
</evidence>
<reference evidence="1 2" key="1">
    <citation type="submission" date="2017-01" db="EMBL/GenBank/DDBJ databases">
        <title>A Red Light-Sensitive Sensory Rhodopsin I From Haloarcula taiwanensis, A New Haloarchaeon Isolated From Taiwan.</title>
        <authorList>
            <person name="Yang C.-S."/>
            <person name="Han Y.-A."/>
            <person name="Chen P.-C."/>
            <person name="Ng W.V."/>
            <person name="Chen T.-W."/>
        </authorList>
    </citation>
    <scope>NUCLEOTIDE SEQUENCE [LARGE SCALE GENOMIC DNA]</scope>
    <source>
        <strain evidence="1 2">Taiwanensis</strain>
    </source>
</reference>
<dbReference type="Proteomes" id="UP000242917">
    <property type="component" value="Chromosome I"/>
</dbReference>
<keyword evidence="2" id="KW-1185">Reference proteome</keyword>
<gene>
    <name evidence="1" type="ORF">BVU17_02405</name>
</gene>
<dbReference type="KEGG" id="hta:BVU17_02405"/>
<sequence length="337" mass="39076">MVSDDEAKSLLREAHNFVNGDPDDRIQEFFVARVDEKEVEEGDGTITQETELDVGEIPFHAHIITELLSMYIEELYKEVASVVKKEEKPISTYEVGNIEKTPSPLQYMPVDDLPDYNIFKPFTNKDGFSETDFQSFESPDFQALRVRDGLNQNTFVAFRKFTRRQIVGSSWKVKLLLRENEYDQFNDNLYALPESFDAFVFNGTMFVKNQGAFEDIFKYFVEYRQKANEVFDALDDGEITIHNLGEFESAVNGDRSALRKMVEVERRGLYQELERDQVQTVIDEFDLDVDVATVDDEWGLIMPSKGDKKDLISLLNDDHLYSQITENRYQARGKIPR</sequence>
<dbReference type="EMBL" id="CP019154">
    <property type="protein sequence ID" value="AUG46428.1"/>
    <property type="molecule type" value="Genomic_DNA"/>
</dbReference>
<proteinExistence type="predicted"/>
<accession>A0A2H4ZVD1</accession>
<organism evidence="1 2">
    <name type="scientific">Haloarcula taiwanensis</name>
    <dbReference type="NCBI Taxonomy" id="1932004"/>
    <lineage>
        <taxon>Archaea</taxon>
        <taxon>Methanobacteriati</taxon>
        <taxon>Methanobacteriota</taxon>
        <taxon>Stenosarchaea group</taxon>
        <taxon>Halobacteria</taxon>
        <taxon>Halobacteriales</taxon>
        <taxon>Haloarculaceae</taxon>
        <taxon>Haloarcula</taxon>
    </lineage>
</organism>
<dbReference type="AlphaFoldDB" id="A0A2H4ZVD1"/>
<dbReference type="OrthoDB" id="350275at2157"/>
<protein>
    <submittedName>
        <fullName evidence="1">DUF4868 domain-containing protein</fullName>
    </submittedName>
</protein>
<name>A0A2H4ZVD1_9EURY</name>
<dbReference type="Pfam" id="PF16162">
    <property type="entry name" value="KwaB"/>
    <property type="match status" value="1"/>
</dbReference>